<comment type="caution">
    <text evidence="5">The sequence shown here is derived from an EMBL/GenBank/DDBJ whole genome shotgun (WGS) entry which is preliminary data.</text>
</comment>
<keyword evidence="3" id="KW-0472">Membrane</keyword>
<sequence>MSHLTVNRVRTKPPETLEELVNTDGWRWCYEPLMLTGVPLEYFSRHTDPVVKKIYNDWEVTPIDDALKKVLSGGYSLISLNYYVTHHIMSFYANDQDRTPYYISKNNIKIMAYYGWGFRLGAPFHEYFNKLTMQIEAAGISTYWMQDVMEKRIKENRAKAKISRTSKIEGIIEDEIGQVVLGLDHMQGAFYMLILGTIISTFAILGEILLRYYPVLMVDGADPELFEEDFKDLSSFITVKCCKEIDTTDAFKARNFRKFKMNQWWAENKLCGIPRVVVGFRTEEGQIYRLENYDTDKLPTLAEGLWEPRVSLNILTSFLAFVKKKVMEAPEAVHRFERQSQIVIRTLLYLVLEEKLRDLSRCCQIGTGSSYSLHQTKSS</sequence>
<organism evidence="5 6">
    <name type="scientific">Petrolisthes manimaculis</name>
    <dbReference type="NCBI Taxonomy" id="1843537"/>
    <lineage>
        <taxon>Eukaryota</taxon>
        <taxon>Metazoa</taxon>
        <taxon>Ecdysozoa</taxon>
        <taxon>Arthropoda</taxon>
        <taxon>Crustacea</taxon>
        <taxon>Multicrustacea</taxon>
        <taxon>Malacostraca</taxon>
        <taxon>Eumalacostraca</taxon>
        <taxon>Eucarida</taxon>
        <taxon>Decapoda</taxon>
        <taxon>Pleocyemata</taxon>
        <taxon>Anomura</taxon>
        <taxon>Galatheoidea</taxon>
        <taxon>Porcellanidae</taxon>
        <taxon>Petrolisthes</taxon>
    </lineage>
</organism>
<dbReference type="InterPro" id="IPR039039">
    <property type="entry name" value="RAI1-like_fam"/>
</dbReference>
<dbReference type="InterPro" id="IPR013961">
    <property type="entry name" value="RAI1"/>
</dbReference>
<comment type="cofactor">
    <cofactor evidence="2">
        <name>a divalent metal cation</name>
        <dbReference type="ChEBI" id="CHEBI:60240"/>
    </cofactor>
</comment>
<dbReference type="SUPFAM" id="SSF53850">
    <property type="entry name" value="Periplasmic binding protein-like II"/>
    <property type="match status" value="1"/>
</dbReference>
<dbReference type="PANTHER" id="PTHR12395">
    <property type="entry name" value="DOM-3 RELATED"/>
    <property type="match status" value="1"/>
</dbReference>
<dbReference type="GO" id="GO:0003723">
    <property type="term" value="F:RNA binding"/>
    <property type="evidence" value="ECO:0007669"/>
    <property type="project" value="UniProtKB-KW"/>
</dbReference>
<keyword evidence="2" id="KW-0547">Nucleotide-binding</keyword>
<keyword evidence="6" id="KW-1185">Reference proteome</keyword>
<dbReference type="GO" id="GO:0004518">
    <property type="term" value="F:nuclease activity"/>
    <property type="evidence" value="ECO:0007669"/>
    <property type="project" value="UniProtKB-KW"/>
</dbReference>
<dbReference type="EC" id="3.6.1.-" evidence="2"/>
<evidence type="ECO:0000313" key="6">
    <source>
        <dbReference type="Proteomes" id="UP001292094"/>
    </source>
</evidence>
<dbReference type="Proteomes" id="UP001292094">
    <property type="component" value="Unassembled WGS sequence"/>
</dbReference>
<keyword evidence="2" id="KW-0378">Hydrolase</keyword>
<gene>
    <name evidence="5" type="ORF">Pmani_021938</name>
</gene>
<keyword evidence="2" id="KW-0540">Nuclease</keyword>
<dbReference type="GO" id="GO:0000956">
    <property type="term" value="P:nuclear-transcribed mRNA catabolic process"/>
    <property type="evidence" value="ECO:0007669"/>
    <property type="project" value="TreeGrafter"/>
</dbReference>
<dbReference type="PANTHER" id="PTHR12395:SF9">
    <property type="entry name" value="DECAPPING AND EXORIBONUCLEASE PROTEIN"/>
    <property type="match status" value="1"/>
</dbReference>
<keyword evidence="2" id="KW-0694">RNA-binding</keyword>
<dbReference type="GO" id="GO:0000166">
    <property type="term" value="F:nucleotide binding"/>
    <property type="evidence" value="ECO:0007669"/>
    <property type="project" value="UniProtKB-KW"/>
</dbReference>
<keyword evidence="2" id="KW-0539">Nucleus</keyword>
<proteinExistence type="inferred from homology"/>
<evidence type="ECO:0000256" key="1">
    <source>
        <dbReference type="ARBA" id="ARBA00006562"/>
    </source>
</evidence>
<dbReference type="GO" id="GO:0110155">
    <property type="term" value="P:NAD-cap decapping"/>
    <property type="evidence" value="ECO:0007669"/>
    <property type="project" value="TreeGrafter"/>
</dbReference>
<keyword evidence="3" id="KW-0812">Transmembrane</keyword>
<comment type="similarity">
    <text evidence="1 2">Belongs to the DXO/Dom3Z family.</text>
</comment>
<dbReference type="GO" id="GO:0034353">
    <property type="term" value="F:mRNA 5'-diphosphatase activity"/>
    <property type="evidence" value="ECO:0007669"/>
    <property type="project" value="TreeGrafter"/>
</dbReference>
<dbReference type="EMBL" id="JAWZYT010002162">
    <property type="protein sequence ID" value="KAK4306211.1"/>
    <property type="molecule type" value="Genomic_DNA"/>
</dbReference>
<comment type="function">
    <text evidence="2">Decapping enzyme for NAD-capped RNAs: specifically hydrolyzes the nicotinamide adenine dinucleotide (NAD) cap from a subset of RNAs by removing the entire NAD moiety from the 5'-end of an NAD-capped RNA.</text>
</comment>
<keyword evidence="2" id="KW-0479">Metal-binding</keyword>
<evidence type="ECO:0000313" key="5">
    <source>
        <dbReference type="EMBL" id="KAK4306211.1"/>
    </source>
</evidence>
<feature type="transmembrane region" description="Helical" evidence="3">
    <location>
        <begin position="189"/>
        <end position="210"/>
    </location>
</feature>
<evidence type="ECO:0000256" key="3">
    <source>
        <dbReference type="SAM" id="Phobius"/>
    </source>
</evidence>
<name>A0AAE1PDV7_9EUCA</name>
<accession>A0AAE1PDV7</accession>
<dbReference type="GO" id="GO:0046872">
    <property type="term" value="F:metal ion binding"/>
    <property type="evidence" value="ECO:0007669"/>
    <property type="project" value="UniProtKB-KW"/>
</dbReference>
<dbReference type="Pfam" id="PF08652">
    <property type="entry name" value="RAI1"/>
    <property type="match status" value="1"/>
</dbReference>
<feature type="domain" description="RAI1-like" evidence="4">
    <location>
        <begin position="231"/>
        <end position="341"/>
    </location>
</feature>
<dbReference type="AlphaFoldDB" id="A0AAE1PDV7"/>
<comment type="subcellular location">
    <subcellularLocation>
        <location evidence="2">Nucleus</location>
    </subcellularLocation>
</comment>
<evidence type="ECO:0000259" key="4">
    <source>
        <dbReference type="Pfam" id="PF08652"/>
    </source>
</evidence>
<dbReference type="GO" id="GO:0005634">
    <property type="term" value="C:nucleus"/>
    <property type="evidence" value="ECO:0007669"/>
    <property type="project" value="UniProtKB-SubCell"/>
</dbReference>
<reference evidence="5" key="1">
    <citation type="submission" date="2023-11" db="EMBL/GenBank/DDBJ databases">
        <title>Genome assemblies of two species of porcelain crab, Petrolisthes cinctipes and Petrolisthes manimaculis (Anomura: Porcellanidae).</title>
        <authorList>
            <person name="Angst P."/>
        </authorList>
    </citation>
    <scope>NUCLEOTIDE SEQUENCE</scope>
    <source>
        <strain evidence="5">PB745_02</strain>
        <tissue evidence="5">Gill</tissue>
    </source>
</reference>
<dbReference type="GO" id="GO:0005829">
    <property type="term" value="C:cytosol"/>
    <property type="evidence" value="ECO:0007669"/>
    <property type="project" value="TreeGrafter"/>
</dbReference>
<protein>
    <recommendedName>
        <fullName evidence="2">Decapping nuclease</fullName>
        <ecNumber evidence="2">3.6.1.-</ecNumber>
    </recommendedName>
</protein>
<keyword evidence="3" id="KW-1133">Transmembrane helix</keyword>
<evidence type="ECO:0000256" key="2">
    <source>
        <dbReference type="RuleBase" id="RU367113"/>
    </source>
</evidence>